<organism evidence="6 7">
    <name type="scientific">candidate division WWE3 bacterium</name>
    <dbReference type="NCBI Taxonomy" id="2053526"/>
    <lineage>
        <taxon>Bacteria</taxon>
        <taxon>Katanobacteria</taxon>
    </lineage>
</organism>
<sequence length="184" mass="20011">MSEIIVLLAGILIASFIVVSYVALFIYPLKSGAPYVPSNPEVVTSMIGMANLGPGKVAADLGSGDGRIVVAIANTGAEAHGYEISPPLVALSRSKLKKLNLNNAFIHKKDFWKEDLSGYDAIFMYQLPYVMQKIEPKFLDSLKPGAVVISNAFSIKKWKPFRSENSIFAYNVGENTGNKDSSQH</sequence>
<gene>
    <name evidence="6" type="ORF">C4561_03470</name>
</gene>
<evidence type="ECO:0000313" key="6">
    <source>
        <dbReference type="EMBL" id="RJR26814.1"/>
    </source>
</evidence>
<dbReference type="PANTHER" id="PTHR13610:SF9">
    <property type="entry name" value="FI06469P"/>
    <property type="match status" value="1"/>
</dbReference>
<dbReference type="CDD" id="cd02440">
    <property type="entry name" value="AdoMet_MTases"/>
    <property type="match status" value="1"/>
</dbReference>
<accession>A0A3A4ZC27</accession>
<dbReference type="Pfam" id="PF13847">
    <property type="entry name" value="Methyltransf_31"/>
    <property type="match status" value="1"/>
</dbReference>
<dbReference type="InterPro" id="IPR029063">
    <property type="entry name" value="SAM-dependent_MTases_sf"/>
</dbReference>
<proteinExistence type="predicted"/>
<keyword evidence="3" id="KW-0949">S-adenosyl-L-methionine</keyword>
<evidence type="ECO:0000256" key="3">
    <source>
        <dbReference type="ARBA" id="ARBA00022691"/>
    </source>
</evidence>
<evidence type="ECO:0000259" key="5">
    <source>
        <dbReference type="Pfam" id="PF13847"/>
    </source>
</evidence>
<dbReference type="Proteomes" id="UP000265540">
    <property type="component" value="Unassembled WGS sequence"/>
</dbReference>
<feature type="domain" description="Methyltransferase" evidence="5">
    <location>
        <begin position="55"/>
        <end position="160"/>
    </location>
</feature>
<dbReference type="SUPFAM" id="SSF53335">
    <property type="entry name" value="S-adenosyl-L-methionine-dependent methyltransferases"/>
    <property type="match status" value="1"/>
</dbReference>
<keyword evidence="4" id="KW-0812">Transmembrane</keyword>
<keyword evidence="4" id="KW-0472">Membrane</keyword>
<dbReference type="InterPro" id="IPR025714">
    <property type="entry name" value="Methyltranfer_dom"/>
</dbReference>
<dbReference type="PANTHER" id="PTHR13610">
    <property type="entry name" value="METHYLTRANSFERASE DOMAIN-CONTAINING PROTEIN"/>
    <property type="match status" value="1"/>
</dbReference>
<keyword evidence="4" id="KW-1133">Transmembrane helix</keyword>
<dbReference type="AlphaFoldDB" id="A0A3A4ZC27"/>
<dbReference type="GO" id="GO:0016279">
    <property type="term" value="F:protein-lysine N-methyltransferase activity"/>
    <property type="evidence" value="ECO:0007669"/>
    <property type="project" value="InterPro"/>
</dbReference>
<dbReference type="GO" id="GO:0032259">
    <property type="term" value="P:methylation"/>
    <property type="evidence" value="ECO:0007669"/>
    <property type="project" value="UniProtKB-KW"/>
</dbReference>
<evidence type="ECO:0000313" key="7">
    <source>
        <dbReference type="Proteomes" id="UP000265540"/>
    </source>
</evidence>
<evidence type="ECO:0000256" key="4">
    <source>
        <dbReference type="SAM" id="Phobius"/>
    </source>
</evidence>
<keyword evidence="1 6" id="KW-0489">Methyltransferase</keyword>
<evidence type="ECO:0000256" key="2">
    <source>
        <dbReference type="ARBA" id="ARBA00022679"/>
    </source>
</evidence>
<comment type="caution">
    <text evidence="6">The sequence shown here is derived from an EMBL/GenBank/DDBJ whole genome shotgun (WGS) entry which is preliminary data.</text>
</comment>
<feature type="transmembrane region" description="Helical" evidence="4">
    <location>
        <begin position="6"/>
        <end position="27"/>
    </location>
</feature>
<dbReference type="InterPro" id="IPR026170">
    <property type="entry name" value="FAM173A/B"/>
</dbReference>
<dbReference type="Gene3D" id="3.40.50.150">
    <property type="entry name" value="Vaccinia Virus protein VP39"/>
    <property type="match status" value="1"/>
</dbReference>
<keyword evidence="2 6" id="KW-0808">Transferase</keyword>
<reference evidence="6 7" key="1">
    <citation type="journal article" date="2017" name="ISME J.">
        <title>Energy and carbon metabolisms in a deep terrestrial subsurface fluid microbial community.</title>
        <authorList>
            <person name="Momper L."/>
            <person name="Jungbluth S.P."/>
            <person name="Lee M.D."/>
            <person name="Amend J.P."/>
        </authorList>
    </citation>
    <scope>NUCLEOTIDE SEQUENCE [LARGE SCALE GENOMIC DNA]</scope>
    <source>
        <strain evidence="6">SURF_46</strain>
    </source>
</reference>
<evidence type="ECO:0000256" key="1">
    <source>
        <dbReference type="ARBA" id="ARBA00022603"/>
    </source>
</evidence>
<dbReference type="EMBL" id="QZJF01000017">
    <property type="protein sequence ID" value="RJR26814.1"/>
    <property type="molecule type" value="Genomic_DNA"/>
</dbReference>
<name>A0A3A4ZC27_UNCKA</name>
<protein>
    <submittedName>
        <fullName evidence="6">Class I SAM-dependent methyltransferase</fullName>
    </submittedName>
</protein>